<organism evidence="2 4">
    <name type="scientific">Cuscuta europaea</name>
    <name type="common">European dodder</name>
    <dbReference type="NCBI Taxonomy" id="41803"/>
    <lineage>
        <taxon>Eukaryota</taxon>
        <taxon>Viridiplantae</taxon>
        <taxon>Streptophyta</taxon>
        <taxon>Embryophyta</taxon>
        <taxon>Tracheophyta</taxon>
        <taxon>Spermatophyta</taxon>
        <taxon>Magnoliopsida</taxon>
        <taxon>eudicotyledons</taxon>
        <taxon>Gunneridae</taxon>
        <taxon>Pentapetalae</taxon>
        <taxon>asterids</taxon>
        <taxon>lamiids</taxon>
        <taxon>Solanales</taxon>
        <taxon>Convolvulaceae</taxon>
        <taxon>Cuscuteae</taxon>
        <taxon>Cuscuta</taxon>
        <taxon>Cuscuta subgen. Cuscuta</taxon>
    </lineage>
</organism>
<dbReference type="AlphaFoldDB" id="A0A9P1E6Q1"/>
<dbReference type="EMBL" id="CAMAPE010000016">
    <property type="protein sequence ID" value="CAH9082770.1"/>
    <property type="molecule type" value="Genomic_DNA"/>
</dbReference>
<sequence length="154" mass="17744">MFQNDQVMPGVLKVYQKTHTRSDKTLVTNVAKETMLRINKLVEQREQGEISMTNEDIYAKLKPKGKNGRDRGKGVSPSITSLFGWFSEGEKFRKEAEDAKKEANEAKKEAYEANAKNKMLTKEVKNFKKEVRIMKGVIRKFFNLMGGDFKVIFE</sequence>
<gene>
    <name evidence="3" type="ORF">CEURO_LOCUS12254</name>
    <name evidence="2" type="ORF">CEURO_LOCUS8385</name>
</gene>
<dbReference type="EMBL" id="CAMAPE010000030">
    <property type="protein sequence ID" value="CAH9093191.1"/>
    <property type="molecule type" value="Genomic_DNA"/>
</dbReference>
<comment type="caution">
    <text evidence="2">The sequence shown here is derived from an EMBL/GenBank/DDBJ whole genome shotgun (WGS) entry which is preliminary data.</text>
</comment>
<accession>A0A9P1E6Q1</accession>
<name>A0A9P1E6Q1_CUSEU</name>
<keyword evidence="1" id="KW-0175">Coiled coil</keyword>
<proteinExistence type="predicted"/>
<feature type="coiled-coil region" evidence="1">
    <location>
        <begin position="89"/>
        <end position="130"/>
    </location>
</feature>
<evidence type="ECO:0000313" key="2">
    <source>
        <dbReference type="EMBL" id="CAH9082770.1"/>
    </source>
</evidence>
<evidence type="ECO:0000256" key="1">
    <source>
        <dbReference type="SAM" id="Coils"/>
    </source>
</evidence>
<protein>
    <submittedName>
        <fullName evidence="2">Uncharacterized protein</fullName>
    </submittedName>
</protein>
<dbReference type="Proteomes" id="UP001152484">
    <property type="component" value="Unassembled WGS sequence"/>
</dbReference>
<keyword evidence="4" id="KW-1185">Reference proteome</keyword>
<dbReference type="OrthoDB" id="1932876at2759"/>
<reference evidence="2" key="1">
    <citation type="submission" date="2022-07" db="EMBL/GenBank/DDBJ databases">
        <authorList>
            <person name="Macas J."/>
            <person name="Novak P."/>
            <person name="Neumann P."/>
        </authorList>
    </citation>
    <scope>NUCLEOTIDE SEQUENCE</scope>
</reference>
<evidence type="ECO:0000313" key="4">
    <source>
        <dbReference type="Proteomes" id="UP001152484"/>
    </source>
</evidence>
<evidence type="ECO:0000313" key="3">
    <source>
        <dbReference type="EMBL" id="CAH9093191.1"/>
    </source>
</evidence>